<keyword evidence="1" id="KW-0812">Transmembrane</keyword>
<dbReference type="EMBL" id="WKPR01000010">
    <property type="protein sequence ID" value="MSB20090.1"/>
    <property type="molecule type" value="Genomic_DNA"/>
</dbReference>
<dbReference type="Gene3D" id="2.60.40.1630">
    <property type="entry name" value="bacillus anthracis domain"/>
    <property type="match status" value="1"/>
</dbReference>
<proteinExistence type="predicted"/>
<dbReference type="RefSeq" id="WP_009259227.1">
    <property type="nucleotide sequence ID" value="NZ_JADMVA010000003.1"/>
</dbReference>
<keyword evidence="1" id="KW-0472">Membrane</keyword>
<evidence type="ECO:0000313" key="3">
    <source>
        <dbReference type="Proteomes" id="UP000434475"/>
    </source>
</evidence>
<evidence type="ECO:0000313" key="2">
    <source>
        <dbReference type="EMBL" id="MSB20090.1"/>
    </source>
</evidence>
<name>A0A6I2R532_FLAPL</name>
<sequence length="431" mass="46533">MNRLDERLKERARREDCPIPQGFDGRMDAILEGLPEGRRKPGPRRLRRWAVAGVLAAALCVGGVAAASGALELIARPGGFGGTAEGFQPYSAEVGASVTDQGYTLTLDGIGVDEAFITLYATITGEEPIPNWGGAEDTRPTVWPLNLRVEGRELEFWGARTKWERLDSHTVQLTQRCPVMTVLPAVVELEVYTDQLVPQVRGNWSLELLVDKTAPDGESLVAEPNLTVTVDGQRITVEKVAVAPSGGGLVLSARSDRPFTHFILRDDQGTVLPHSPYGPVSGSLRTRSNFYEFQGGRTNMASLTLVPWAADGGTHRVSGSLDDLPLTDEGADNGYTLLSLDVGEEQATAVFRAEGILGLSDAYTPDFGLLNADGAELALGGAKEWKRDMETGNWIVTWSYPEMLAGQVAGVCFWQPNCILLEDEAVTIPLS</sequence>
<dbReference type="AlphaFoldDB" id="A0A6I2R532"/>
<feature type="transmembrane region" description="Helical" evidence="1">
    <location>
        <begin position="49"/>
        <end position="71"/>
    </location>
</feature>
<accession>A0A6I2R532</accession>
<evidence type="ECO:0000256" key="1">
    <source>
        <dbReference type="SAM" id="Phobius"/>
    </source>
</evidence>
<protein>
    <submittedName>
        <fullName evidence="2">DUF4179 domain-containing protein</fullName>
    </submittedName>
</protein>
<reference evidence="2 3" key="1">
    <citation type="journal article" date="2019" name="Nat. Med.">
        <title>A library of human gut bacterial isolates paired with longitudinal multiomics data enables mechanistic microbiome research.</title>
        <authorList>
            <person name="Poyet M."/>
            <person name="Groussin M."/>
            <person name="Gibbons S.M."/>
            <person name="Avila-Pacheco J."/>
            <person name="Jiang X."/>
            <person name="Kearney S.M."/>
            <person name="Perrotta A.R."/>
            <person name="Berdy B."/>
            <person name="Zhao S."/>
            <person name="Lieberman T.D."/>
            <person name="Swanson P.K."/>
            <person name="Smith M."/>
            <person name="Roesemann S."/>
            <person name="Alexander J.E."/>
            <person name="Rich S.A."/>
            <person name="Livny J."/>
            <person name="Vlamakis H."/>
            <person name="Clish C."/>
            <person name="Bullock K."/>
            <person name="Deik A."/>
            <person name="Scott J."/>
            <person name="Pierce K.A."/>
            <person name="Xavier R.J."/>
            <person name="Alm E.J."/>
        </authorList>
    </citation>
    <scope>NUCLEOTIDE SEQUENCE [LARGE SCALE GENOMIC DNA]</scope>
    <source>
        <strain evidence="2 3">BIOML-A2</strain>
    </source>
</reference>
<gene>
    <name evidence="2" type="ORF">GKE97_11235</name>
</gene>
<organism evidence="2 3">
    <name type="scientific">Flavonifractor plautii</name>
    <name type="common">Fusobacterium plautii</name>
    <dbReference type="NCBI Taxonomy" id="292800"/>
    <lineage>
        <taxon>Bacteria</taxon>
        <taxon>Bacillati</taxon>
        <taxon>Bacillota</taxon>
        <taxon>Clostridia</taxon>
        <taxon>Eubacteriales</taxon>
        <taxon>Oscillospiraceae</taxon>
        <taxon>Flavonifractor</taxon>
    </lineage>
</organism>
<comment type="caution">
    <text evidence="2">The sequence shown here is derived from an EMBL/GenBank/DDBJ whole genome shotgun (WGS) entry which is preliminary data.</text>
</comment>
<keyword evidence="1" id="KW-1133">Transmembrane helix</keyword>
<dbReference type="Proteomes" id="UP000434475">
    <property type="component" value="Unassembled WGS sequence"/>
</dbReference>